<evidence type="ECO:0000313" key="2">
    <source>
        <dbReference type="EMBL" id="EZH72395.1"/>
    </source>
</evidence>
<dbReference type="STRING" id="1317122.ATO12_23370"/>
<feature type="signal peptide" evidence="1">
    <location>
        <begin position="1"/>
        <end position="26"/>
    </location>
</feature>
<dbReference type="Proteomes" id="UP000023541">
    <property type="component" value="Unassembled WGS sequence"/>
</dbReference>
<gene>
    <name evidence="2" type="ORF">ATO12_23370</name>
</gene>
<name>A0A023BQQ0_9FLAO</name>
<proteinExistence type="predicted"/>
<evidence type="ECO:0000256" key="1">
    <source>
        <dbReference type="SAM" id="SignalP"/>
    </source>
</evidence>
<keyword evidence="1" id="KW-0732">Signal</keyword>
<evidence type="ECO:0008006" key="4">
    <source>
        <dbReference type="Google" id="ProtNLM"/>
    </source>
</evidence>
<evidence type="ECO:0000313" key="3">
    <source>
        <dbReference type="Proteomes" id="UP000023541"/>
    </source>
</evidence>
<reference evidence="2 3" key="1">
    <citation type="submission" date="2014-04" db="EMBL/GenBank/DDBJ databases">
        <title>Aquimarina sp. 22II-S11-z7 Genome Sequencing.</title>
        <authorList>
            <person name="Lai Q."/>
        </authorList>
    </citation>
    <scope>NUCLEOTIDE SEQUENCE [LARGE SCALE GENOMIC DNA]</scope>
    <source>
        <strain evidence="2 3">22II-S11-z7</strain>
    </source>
</reference>
<accession>A0A023BQQ0</accession>
<feature type="chain" id="PRO_5001515565" description="Collagen-like protein" evidence="1">
    <location>
        <begin position="27"/>
        <end position="163"/>
    </location>
</feature>
<dbReference type="AlphaFoldDB" id="A0A023BQQ0"/>
<dbReference type="eggNOG" id="ENOG50333AK">
    <property type="taxonomic scope" value="Bacteria"/>
</dbReference>
<organism evidence="2 3">
    <name type="scientific">Aquimarina atlantica</name>
    <dbReference type="NCBI Taxonomy" id="1317122"/>
    <lineage>
        <taxon>Bacteria</taxon>
        <taxon>Pseudomonadati</taxon>
        <taxon>Bacteroidota</taxon>
        <taxon>Flavobacteriia</taxon>
        <taxon>Flavobacteriales</taxon>
        <taxon>Flavobacteriaceae</taxon>
        <taxon>Aquimarina</taxon>
    </lineage>
</organism>
<comment type="caution">
    <text evidence="2">The sequence shown here is derived from an EMBL/GenBank/DDBJ whole genome shotgun (WGS) entry which is preliminary data.</text>
</comment>
<keyword evidence="3" id="KW-1185">Reference proteome</keyword>
<dbReference type="PROSITE" id="PS51257">
    <property type="entry name" value="PROKAR_LIPOPROTEIN"/>
    <property type="match status" value="1"/>
</dbReference>
<dbReference type="EMBL" id="AQRA01000008">
    <property type="protein sequence ID" value="EZH72395.1"/>
    <property type="molecule type" value="Genomic_DNA"/>
</dbReference>
<sequence>MKSMETIMKFSKYSILVLILFLSACADDGVDGQIGPQGPAGADGANGQDGNANVVSVLFENQTISNGDNVFDIPQLTQEIFDTGIVYAYVTVTGNNYWEVLPLSLGQQIILEIDKIEVGKATLRATFNQSNLRLRFVLVEGNDASGINFENYLEVQSFYNLTD</sequence>
<protein>
    <recommendedName>
        <fullName evidence="4">Collagen-like protein</fullName>
    </recommendedName>
</protein>